<dbReference type="Proteomes" id="UP001064632">
    <property type="component" value="Chromosome"/>
</dbReference>
<protein>
    <submittedName>
        <fullName evidence="13">TonB-dependent receptor</fullName>
    </submittedName>
</protein>
<evidence type="ECO:0000256" key="3">
    <source>
        <dbReference type="ARBA" id="ARBA00022452"/>
    </source>
</evidence>
<evidence type="ECO:0000313" key="13">
    <source>
        <dbReference type="EMBL" id="UXI68221.1"/>
    </source>
</evidence>
<evidence type="ECO:0000259" key="11">
    <source>
        <dbReference type="Pfam" id="PF00593"/>
    </source>
</evidence>
<evidence type="ECO:0000256" key="6">
    <source>
        <dbReference type="ARBA" id="ARBA00023136"/>
    </source>
</evidence>
<dbReference type="Gene3D" id="2.170.130.10">
    <property type="entry name" value="TonB-dependent receptor, plug domain"/>
    <property type="match status" value="1"/>
</dbReference>
<dbReference type="InterPro" id="IPR000531">
    <property type="entry name" value="Beta-barrel_TonB"/>
</dbReference>
<keyword evidence="7 8" id="KW-0998">Cell outer membrane</keyword>
<evidence type="ECO:0000313" key="14">
    <source>
        <dbReference type="Proteomes" id="UP001064632"/>
    </source>
</evidence>
<dbReference type="RefSeq" id="WP_261695181.1">
    <property type="nucleotide sequence ID" value="NZ_CP104694.1"/>
</dbReference>
<feature type="domain" description="TonB-dependent receptor-like beta-barrel" evidence="11">
    <location>
        <begin position="400"/>
        <end position="942"/>
    </location>
</feature>
<evidence type="ECO:0000256" key="1">
    <source>
        <dbReference type="ARBA" id="ARBA00004571"/>
    </source>
</evidence>
<evidence type="ECO:0000256" key="9">
    <source>
        <dbReference type="RuleBase" id="RU003357"/>
    </source>
</evidence>
<keyword evidence="6 8" id="KW-0472">Membrane</keyword>
<feature type="signal peptide" evidence="10">
    <location>
        <begin position="1"/>
        <end position="31"/>
    </location>
</feature>
<evidence type="ECO:0000256" key="7">
    <source>
        <dbReference type="ARBA" id="ARBA00023237"/>
    </source>
</evidence>
<reference evidence="13" key="1">
    <citation type="submission" date="2022-09" db="EMBL/GenBank/DDBJ databases">
        <title>Tahibacter sp. nov., isolated from a fresh water.</title>
        <authorList>
            <person name="Baek J.H."/>
            <person name="Lee J.K."/>
            <person name="Kim J.M."/>
            <person name="Jeon C.O."/>
        </authorList>
    </citation>
    <scope>NUCLEOTIDE SEQUENCE</scope>
    <source>
        <strain evidence="13">W38</strain>
    </source>
</reference>
<proteinExistence type="inferred from homology"/>
<dbReference type="Gene3D" id="2.40.170.20">
    <property type="entry name" value="TonB-dependent receptor, beta-barrel domain"/>
    <property type="match status" value="1"/>
</dbReference>
<evidence type="ECO:0000256" key="5">
    <source>
        <dbReference type="ARBA" id="ARBA00023077"/>
    </source>
</evidence>
<organism evidence="13 14">
    <name type="scientific">Tahibacter amnicola</name>
    <dbReference type="NCBI Taxonomy" id="2976241"/>
    <lineage>
        <taxon>Bacteria</taxon>
        <taxon>Pseudomonadati</taxon>
        <taxon>Pseudomonadota</taxon>
        <taxon>Gammaproteobacteria</taxon>
        <taxon>Lysobacterales</taxon>
        <taxon>Rhodanobacteraceae</taxon>
        <taxon>Tahibacter</taxon>
    </lineage>
</organism>
<evidence type="ECO:0000256" key="4">
    <source>
        <dbReference type="ARBA" id="ARBA00022692"/>
    </source>
</evidence>
<feature type="chain" id="PRO_5046565328" evidence="10">
    <location>
        <begin position="32"/>
        <end position="978"/>
    </location>
</feature>
<dbReference type="SUPFAM" id="SSF56935">
    <property type="entry name" value="Porins"/>
    <property type="match status" value="1"/>
</dbReference>
<sequence length="978" mass="104229">MKVLHRHKLSLTIHALTTALVAGAWAMPVLAQGDRSGDDTTKLEAVEVTGSRIKKAELEGQTPVVTISAKDIEATGLGSIGDVIQRLSVSSSSLNTKFNSAGNFGFPADGGGVGSGSTTISLRNLGAKRTLVLVDGLRWVNETSGSGVSAAVDLNTIPASAVDRIEILTDGASSLYGSDAISGVINIITKRKQEGMSVGAYYGNYSIGDGETTTGNISLGGSTDRLDFFLDISHFKQHRISSGDWDQSSFPTPGAGLAGGSSYIPYTRTIFFPDDPTNTYGGLCPRPVDAQGNPTGPARCNIAANGTTNGVQPFPGGFHRFTNADRFNFAPYNLLLTPNERDGLFGQARYKVTDNITWYLKGSYTTRKSVNQAAPEPIGLGSALNTSDLGLVTGVHVTNPYNPFGVTLDPNSNFAGLGRRPVEGGPRVFTQDVDTKYFATGLEGSFTAGDRDFYWDANYVDSTNKGTQTVRGTYNIAHIAKALGPLAACQADPQCVPLNIFGGPGSITPEMLNYISFIEKDTSENILEMLTANLSGDLFDLPAGSLAFATGYEHRRQEGSYTPDAIVVAGEGNGVPSLPTSGDYSVDEYYLELNIPLLKDLAVAKSLELSVASRYSDYSTFGGTTNNKLGVRWQVNDDLTLRGTWAEGFRAPSIGELYGAPARFDASISDPCNGATGQAAANCIAQGVPDPANFEQANPQISTRTGGSLDLEPETSDSITAGLVYSPSWAHDTGWSSKLDLELTYWKIKLEDAIQAPDAQTQLDRCVATNSPTFCSGIVRGSSGDIVSFNNTLRNLGRIDTRGYDIGVNWTSPEWSWGTWTAGLATTYTDEYESVATDTGLAEPLTVGVETTDRAIPEWRTTATLGWAVESFSARWTSRYVSSLTESCNPDLTEVGAVCSNPNADLSGGTNHLGGTTFHDVRVNWKLPVDFDFTLSAGVNNLFAKDPPICVSCSLNGYDASTYDLPGRFSYISANLKF</sequence>
<keyword evidence="4 8" id="KW-0812">Transmembrane</keyword>
<keyword evidence="3 8" id="KW-1134">Transmembrane beta strand</keyword>
<gene>
    <name evidence="13" type="ORF">N4264_00785</name>
</gene>
<dbReference type="Pfam" id="PF00593">
    <property type="entry name" value="TonB_dep_Rec_b-barrel"/>
    <property type="match status" value="1"/>
</dbReference>
<accession>A0ABY6BF53</accession>
<dbReference type="PANTHER" id="PTHR47234:SF2">
    <property type="entry name" value="TONB-DEPENDENT RECEPTOR"/>
    <property type="match status" value="1"/>
</dbReference>
<name>A0ABY6BF53_9GAMM</name>
<keyword evidence="5 9" id="KW-0798">TonB box</keyword>
<evidence type="ECO:0000259" key="12">
    <source>
        <dbReference type="Pfam" id="PF07715"/>
    </source>
</evidence>
<dbReference type="CDD" id="cd01347">
    <property type="entry name" value="ligand_gated_channel"/>
    <property type="match status" value="1"/>
</dbReference>
<dbReference type="EMBL" id="CP104694">
    <property type="protein sequence ID" value="UXI68221.1"/>
    <property type="molecule type" value="Genomic_DNA"/>
</dbReference>
<comment type="subcellular location">
    <subcellularLocation>
        <location evidence="1 8">Cell outer membrane</location>
        <topology evidence="1 8">Multi-pass membrane protein</topology>
    </subcellularLocation>
</comment>
<evidence type="ECO:0000256" key="2">
    <source>
        <dbReference type="ARBA" id="ARBA00022448"/>
    </source>
</evidence>
<evidence type="ECO:0000256" key="8">
    <source>
        <dbReference type="PROSITE-ProRule" id="PRU01360"/>
    </source>
</evidence>
<dbReference type="Pfam" id="PF07715">
    <property type="entry name" value="Plug"/>
    <property type="match status" value="1"/>
</dbReference>
<dbReference type="InterPro" id="IPR012910">
    <property type="entry name" value="Plug_dom"/>
</dbReference>
<dbReference type="InterPro" id="IPR037066">
    <property type="entry name" value="Plug_dom_sf"/>
</dbReference>
<dbReference type="PROSITE" id="PS52016">
    <property type="entry name" value="TONB_DEPENDENT_REC_3"/>
    <property type="match status" value="1"/>
</dbReference>
<keyword evidence="10" id="KW-0732">Signal</keyword>
<dbReference type="PANTHER" id="PTHR47234">
    <property type="match status" value="1"/>
</dbReference>
<dbReference type="InterPro" id="IPR036942">
    <property type="entry name" value="Beta-barrel_TonB_sf"/>
</dbReference>
<feature type="domain" description="TonB-dependent receptor plug" evidence="12">
    <location>
        <begin position="62"/>
        <end position="184"/>
    </location>
</feature>
<keyword evidence="2 8" id="KW-0813">Transport</keyword>
<dbReference type="InterPro" id="IPR039426">
    <property type="entry name" value="TonB-dep_rcpt-like"/>
</dbReference>
<evidence type="ECO:0000256" key="10">
    <source>
        <dbReference type="SAM" id="SignalP"/>
    </source>
</evidence>
<comment type="similarity">
    <text evidence="8 9">Belongs to the TonB-dependent receptor family.</text>
</comment>
<keyword evidence="14" id="KW-1185">Reference proteome</keyword>
<keyword evidence="13" id="KW-0675">Receptor</keyword>